<comment type="caution">
    <text evidence="3">The sequence shown here is derived from an EMBL/GenBank/DDBJ whole genome shotgun (WGS) entry which is preliminary data.</text>
</comment>
<reference evidence="3 4" key="1">
    <citation type="submission" date="2023-02" db="EMBL/GenBank/DDBJ databases">
        <title>LHISI_Scaffold_Assembly.</title>
        <authorList>
            <person name="Stuart O.P."/>
            <person name="Cleave R."/>
            <person name="Magrath M.J.L."/>
            <person name="Mikheyev A.S."/>
        </authorList>
    </citation>
    <scope>NUCLEOTIDE SEQUENCE [LARGE SCALE GENOMIC DNA]</scope>
    <source>
        <strain evidence="3">Daus_M_001</strain>
        <tissue evidence="3">Leg muscle</tissue>
    </source>
</reference>
<dbReference type="Proteomes" id="UP001159363">
    <property type="component" value="Chromosome 5"/>
</dbReference>
<keyword evidence="4" id="KW-1185">Reference proteome</keyword>
<proteinExistence type="predicted"/>
<gene>
    <name evidence="3" type="ORF">PR048_017891</name>
</gene>
<protein>
    <submittedName>
        <fullName evidence="3">Uncharacterized protein</fullName>
    </submittedName>
</protein>
<feature type="compositionally biased region" description="Basic and acidic residues" evidence="1">
    <location>
        <begin position="250"/>
        <end position="261"/>
    </location>
</feature>
<evidence type="ECO:0000256" key="2">
    <source>
        <dbReference type="SAM" id="Phobius"/>
    </source>
</evidence>
<name>A0ABQ9HAY1_9NEOP</name>
<sequence>MSPLKETPSDMCVTERGNEDIQSSVPKIPRVGAGSGRHCPRGRCADDTKSRPPCQVLVYFCDGRHGNACYGGARSQQLREVGFEPRNPSELESQKKWLATWLGRSPPTVATRARYPAGSLPDFRMWESCWTMPLAGGLSWGTPASPTLAFQRRSILGSHFMSCPGMTGTYGSQLESQSLGRQSEECHISSIRNYAAETVLALGPCLGIPTLPVYTFTFFLYLLRYRVLEIRRVSSARNRLVARMVALDDGSTRRGDSRSSDIPDLEAACPAVSSRDGD</sequence>
<evidence type="ECO:0000313" key="3">
    <source>
        <dbReference type="EMBL" id="KAJ8881410.1"/>
    </source>
</evidence>
<feature type="region of interest" description="Disordered" evidence="1">
    <location>
        <begin position="250"/>
        <end position="278"/>
    </location>
</feature>
<keyword evidence="2" id="KW-1133">Transmembrane helix</keyword>
<organism evidence="3 4">
    <name type="scientific">Dryococelus australis</name>
    <dbReference type="NCBI Taxonomy" id="614101"/>
    <lineage>
        <taxon>Eukaryota</taxon>
        <taxon>Metazoa</taxon>
        <taxon>Ecdysozoa</taxon>
        <taxon>Arthropoda</taxon>
        <taxon>Hexapoda</taxon>
        <taxon>Insecta</taxon>
        <taxon>Pterygota</taxon>
        <taxon>Neoptera</taxon>
        <taxon>Polyneoptera</taxon>
        <taxon>Phasmatodea</taxon>
        <taxon>Verophasmatodea</taxon>
        <taxon>Anareolatae</taxon>
        <taxon>Phasmatidae</taxon>
        <taxon>Eurycanthinae</taxon>
        <taxon>Dryococelus</taxon>
    </lineage>
</organism>
<feature type="transmembrane region" description="Helical" evidence="2">
    <location>
        <begin position="199"/>
        <end position="223"/>
    </location>
</feature>
<keyword evidence="2" id="KW-0472">Membrane</keyword>
<keyword evidence="2" id="KW-0812">Transmembrane</keyword>
<evidence type="ECO:0000313" key="4">
    <source>
        <dbReference type="Proteomes" id="UP001159363"/>
    </source>
</evidence>
<evidence type="ECO:0000256" key="1">
    <source>
        <dbReference type="SAM" id="MobiDB-lite"/>
    </source>
</evidence>
<feature type="region of interest" description="Disordered" evidence="1">
    <location>
        <begin position="17"/>
        <end position="44"/>
    </location>
</feature>
<accession>A0ABQ9HAY1</accession>
<dbReference type="EMBL" id="JARBHB010000006">
    <property type="protein sequence ID" value="KAJ8881410.1"/>
    <property type="molecule type" value="Genomic_DNA"/>
</dbReference>